<dbReference type="Pfam" id="PF04127">
    <property type="entry name" value="DFP"/>
    <property type="match status" value="1"/>
</dbReference>
<keyword evidence="2" id="KW-0436">Ligase</keyword>
<keyword evidence="3" id="KW-1185">Reference proteome</keyword>
<dbReference type="Gene3D" id="3.40.50.10300">
    <property type="entry name" value="CoaB-like"/>
    <property type="match status" value="1"/>
</dbReference>
<evidence type="ECO:0000259" key="1">
    <source>
        <dbReference type="Pfam" id="PF04127"/>
    </source>
</evidence>
<evidence type="ECO:0000313" key="3">
    <source>
        <dbReference type="Proteomes" id="UP000034954"/>
    </source>
</evidence>
<organism evidence="2 3">
    <name type="scientific">Candidatus Brocadia fulgida</name>
    <dbReference type="NCBI Taxonomy" id="380242"/>
    <lineage>
        <taxon>Bacteria</taxon>
        <taxon>Pseudomonadati</taxon>
        <taxon>Planctomycetota</taxon>
        <taxon>Candidatus Brocadiia</taxon>
        <taxon>Candidatus Brocadiales</taxon>
        <taxon>Candidatus Brocadiaceae</taxon>
        <taxon>Candidatus Brocadia</taxon>
    </lineage>
</organism>
<dbReference type="Proteomes" id="UP000034954">
    <property type="component" value="Unassembled WGS sequence"/>
</dbReference>
<dbReference type="GO" id="GO:0015937">
    <property type="term" value="P:coenzyme A biosynthetic process"/>
    <property type="evidence" value="ECO:0007669"/>
    <property type="project" value="UniProtKB-ARBA"/>
</dbReference>
<evidence type="ECO:0000313" key="2">
    <source>
        <dbReference type="EMBL" id="KKO21039.1"/>
    </source>
</evidence>
<sequence>MGSLEGLRVLITAGPSRGYIDAVRYVSNTSTGQLGAAIANELLRCGAFVTFVYGTGSAIPDIALSDNVCTGRLTLIEIETVHDLLTVLHEKLRDKPCDAIVHAMAVLDYTPETSRSDKIRSDADKMVVTFVKTPKVIKFIRKLWPHAFLIGFKLEVGLSQEALVERAYTSLQENGADLVVANNQDEVARDKHQAYLVNTQKQIVSYCKTKQDIAKALVTAISNYL</sequence>
<name>A0A0M2V2X8_9BACT</name>
<comment type="caution">
    <text evidence="2">The sequence shown here is derived from an EMBL/GenBank/DDBJ whole genome shotgun (WGS) entry which is preliminary data.</text>
</comment>
<dbReference type="InterPro" id="IPR007085">
    <property type="entry name" value="DNA/pantothenate-metab_flavo_C"/>
</dbReference>
<accession>A0A0M2V2X8</accession>
<dbReference type="SUPFAM" id="SSF102645">
    <property type="entry name" value="CoaB-like"/>
    <property type="match status" value="1"/>
</dbReference>
<dbReference type="GO" id="GO:0016874">
    <property type="term" value="F:ligase activity"/>
    <property type="evidence" value="ECO:0007669"/>
    <property type="project" value="UniProtKB-KW"/>
</dbReference>
<reference evidence="2 3" key="1">
    <citation type="journal article" date="2013" name="BMC Microbiol.">
        <title>Identification of the type II cytochrome c maturation pathway in anammox bacteria by comparative genomics.</title>
        <authorList>
            <person name="Ferousi C."/>
            <person name="Speth D.R."/>
            <person name="Reimann J."/>
            <person name="Op den Camp H.J."/>
            <person name="Allen J.W."/>
            <person name="Keltjens J.T."/>
            <person name="Jetten M.S."/>
        </authorList>
    </citation>
    <scope>NUCLEOTIDE SEQUENCE [LARGE SCALE GENOMIC DNA]</scope>
    <source>
        <strain evidence="2">RU1</strain>
    </source>
</reference>
<protein>
    <submittedName>
        <fullName evidence="2">Phosphopantothenate/cysteine ligase</fullName>
    </submittedName>
</protein>
<feature type="domain" description="DNA/pantothenate metabolism flavoprotein C-terminal" evidence="1">
    <location>
        <begin position="4"/>
        <end position="223"/>
    </location>
</feature>
<dbReference type="InterPro" id="IPR035929">
    <property type="entry name" value="CoaB-like_sf"/>
</dbReference>
<gene>
    <name evidence="2" type="ORF">BROFUL_00224</name>
</gene>
<dbReference type="EMBL" id="LAQJ01000028">
    <property type="protein sequence ID" value="KKO21039.1"/>
    <property type="molecule type" value="Genomic_DNA"/>
</dbReference>
<dbReference type="AlphaFoldDB" id="A0A0M2V2X8"/>
<proteinExistence type="predicted"/>